<dbReference type="Proteomes" id="UP000243975">
    <property type="component" value="Unassembled WGS sequence"/>
</dbReference>
<evidence type="ECO:0000313" key="1">
    <source>
        <dbReference type="EMBL" id="KVI03277.1"/>
    </source>
</evidence>
<proteinExistence type="predicted"/>
<keyword evidence="2" id="KW-1185">Reference proteome</keyword>
<dbReference type="Gramene" id="KVI03277">
    <property type="protein sequence ID" value="KVI03277"/>
    <property type="gene ID" value="Ccrd_018426"/>
</dbReference>
<reference evidence="1 2" key="1">
    <citation type="journal article" date="2016" name="Sci. Rep.">
        <title>The genome sequence of the outbreeding globe artichoke constructed de novo incorporating a phase-aware low-pass sequencing strategy of F1 progeny.</title>
        <authorList>
            <person name="Scaglione D."/>
            <person name="Reyes-Chin-Wo S."/>
            <person name="Acquadro A."/>
            <person name="Froenicke L."/>
            <person name="Portis E."/>
            <person name="Beitel C."/>
            <person name="Tirone M."/>
            <person name="Mauro R."/>
            <person name="Lo Monaco A."/>
            <person name="Mauromicale G."/>
            <person name="Faccioli P."/>
            <person name="Cattivelli L."/>
            <person name="Rieseberg L."/>
            <person name="Michelmore R."/>
            <person name="Lanteri S."/>
        </authorList>
    </citation>
    <scope>NUCLEOTIDE SEQUENCE [LARGE SCALE GENOMIC DNA]</scope>
    <source>
        <strain evidence="1">2C</strain>
    </source>
</reference>
<dbReference type="PANTHER" id="PTHR35126">
    <property type="entry name" value="SLR0598 PROTEIN"/>
    <property type="match status" value="1"/>
</dbReference>
<protein>
    <submittedName>
        <fullName evidence="1">Uncharacterized protein</fullName>
    </submittedName>
</protein>
<dbReference type="AlphaFoldDB" id="A0A103Y685"/>
<dbReference type="Gene3D" id="3.30.428.40">
    <property type="entry name" value="Protein of unknown function DUF3067"/>
    <property type="match status" value="1"/>
</dbReference>
<dbReference type="STRING" id="59895.A0A103Y685"/>
<dbReference type="InterPro" id="IPR021420">
    <property type="entry name" value="DUF3067"/>
</dbReference>
<gene>
    <name evidence="1" type="ORF">Ccrd_018426</name>
</gene>
<dbReference type="Pfam" id="PF11267">
    <property type="entry name" value="DUF3067"/>
    <property type="match status" value="1"/>
</dbReference>
<sequence>MIQAFLSLPKMTIHSNHHHNILKRGSMFSSIFHRSIVLPSFNPSPTPGTRKLLTDDDGLLSSLVDMVTCLQKRIQVNWTIVFPGRSYDVQLIKKEFMGKNLLALNVMWKYMEHRSFSLTEEEYVLKLDDVANTLK</sequence>
<dbReference type="EMBL" id="LEKV01002387">
    <property type="protein sequence ID" value="KVI03277.1"/>
    <property type="molecule type" value="Genomic_DNA"/>
</dbReference>
<name>A0A103Y685_CYNCS</name>
<evidence type="ECO:0000313" key="2">
    <source>
        <dbReference type="Proteomes" id="UP000243975"/>
    </source>
</evidence>
<organism evidence="1 2">
    <name type="scientific">Cynara cardunculus var. scolymus</name>
    <name type="common">Globe artichoke</name>
    <name type="synonym">Cynara scolymus</name>
    <dbReference type="NCBI Taxonomy" id="59895"/>
    <lineage>
        <taxon>Eukaryota</taxon>
        <taxon>Viridiplantae</taxon>
        <taxon>Streptophyta</taxon>
        <taxon>Embryophyta</taxon>
        <taxon>Tracheophyta</taxon>
        <taxon>Spermatophyta</taxon>
        <taxon>Magnoliopsida</taxon>
        <taxon>eudicotyledons</taxon>
        <taxon>Gunneridae</taxon>
        <taxon>Pentapetalae</taxon>
        <taxon>asterids</taxon>
        <taxon>campanulids</taxon>
        <taxon>Asterales</taxon>
        <taxon>Asteraceae</taxon>
        <taxon>Carduoideae</taxon>
        <taxon>Cardueae</taxon>
        <taxon>Carduinae</taxon>
        <taxon>Cynara</taxon>
    </lineage>
</organism>
<comment type="caution">
    <text evidence="1">The sequence shown here is derived from an EMBL/GenBank/DDBJ whole genome shotgun (WGS) entry which is preliminary data.</text>
</comment>
<accession>A0A103Y685</accession>
<dbReference type="PANTHER" id="PTHR35126:SF1">
    <property type="entry name" value="DUF3067 DOMAIN-CONTAINING PROTEIN"/>
    <property type="match status" value="1"/>
</dbReference>